<evidence type="ECO:0000256" key="4">
    <source>
        <dbReference type="ARBA" id="ARBA00023453"/>
    </source>
</evidence>
<evidence type="ECO:0000256" key="1">
    <source>
        <dbReference type="ARBA" id="ARBA00022603"/>
    </source>
</evidence>
<feature type="domain" description="Rhodanese" evidence="6">
    <location>
        <begin position="417"/>
        <end position="513"/>
    </location>
</feature>
<dbReference type="SUPFAM" id="SSF53335">
    <property type="entry name" value="S-adenosyl-L-methionine-dependent methyltransferases"/>
    <property type="match status" value="1"/>
</dbReference>
<keyword evidence="1" id="KW-0489">Methyltransferase</keyword>
<evidence type="ECO:0000256" key="3">
    <source>
        <dbReference type="ARBA" id="ARBA00022691"/>
    </source>
</evidence>
<dbReference type="SUPFAM" id="SSF52821">
    <property type="entry name" value="Rhodanese/Cell cycle control phosphatase"/>
    <property type="match status" value="1"/>
</dbReference>
<dbReference type="Proteomes" id="UP000836788">
    <property type="component" value="Chromosome 7"/>
</dbReference>
<evidence type="ECO:0000259" key="6">
    <source>
        <dbReference type="PROSITE" id="PS50206"/>
    </source>
</evidence>
<dbReference type="InterPro" id="IPR040503">
    <property type="entry name" value="TRHO_N"/>
</dbReference>
<protein>
    <recommendedName>
        <fullName evidence="6">Rhodanese domain-containing protein</fullName>
    </recommendedName>
</protein>
<reference evidence="7" key="1">
    <citation type="submission" date="2022-02" db="EMBL/GenBank/DDBJ databases">
        <authorList>
            <person name="Giguere J D."/>
        </authorList>
    </citation>
    <scope>NUCLEOTIDE SEQUENCE</scope>
    <source>
        <strain evidence="7">CCAP 1055/1</strain>
    </source>
</reference>
<dbReference type="InterPro" id="IPR001763">
    <property type="entry name" value="Rhodanese-like_dom"/>
</dbReference>
<dbReference type="SMR" id="A0A8J9SHC3"/>
<dbReference type="InterPro" id="IPR002935">
    <property type="entry name" value="SAM_O-MeTrfase"/>
</dbReference>
<dbReference type="EMBL" id="OU594948">
    <property type="protein sequence ID" value="CAG9292774.1"/>
    <property type="molecule type" value="Genomic_DNA"/>
</dbReference>
<gene>
    <name evidence="7" type="ORF">PTTT1_LOCUS49490</name>
</gene>
<feature type="chain" id="PRO_5035427425" description="Rhodanese domain-containing protein" evidence="5">
    <location>
        <begin position="27"/>
        <end position="906"/>
    </location>
</feature>
<dbReference type="GO" id="GO:0032259">
    <property type="term" value="P:methylation"/>
    <property type="evidence" value="ECO:0007669"/>
    <property type="project" value="UniProtKB-KW"/>
</dbReference>
<dbReference type="InterPro" id="IPR036873">
    <property type="entry name" value="Rhodanese-like_dom_sf"/>
</dbReference>
<evidence type="ECO:0000256" key="5">
    <source>
        <dbReference type="SAM" id="SignalP"/>
    </source>
</evidence>
<dbReference type="Gene3D" id="3.40.250.10">
    <property type="entry name" value="Rhodanese-like domain"/>
    <property type="match status" value="1"/>
</dbReference>
<evidence type="ECO:0000256" key="2">
    <source>
        <dbReference type="ARBA" id="ARBA00022679"/>
    </source>
</evidence>
<accession>A0A8J9SHC3</accession>
<keyword evidence="2" id="KW-0808">Transferase</keyword>
<name>A0A8J9SHC3_PHATR</name>
<dbReference type="Pfam" id="PF01596">
    <property type="entry name" value="Methyltransf_3"/>
    <property type="match status" value="1"/>
</dbReference>
<dbReference type="PROSITE" id="PS51682">
    <property type="entry name" value="SAM_OMT_I"/>
    <property type="match status" value="1"/>
</dbReference>
<dbReference type="PANTHER" id="PTHR43846:SF1">
    <property type="entry name" value="TRNA URIDINE(34) HYDROXYLASE"/>
    <property type="match status" value="1"/>
</dbReference>
<organism evidence="7">
    <name type="scientific">Phaeodactylum tricornutum</name>
    <name type="common">Diatom</name>
    <dbReference type="NCBI Taxonomy" id="2850"/>
    <lineage>
        <taxon>Eukaryota</taxon>
        <taxon>Sar</taxon>
        <taxon>Stramenopiles</taxon>
        <taxon>Ochrophyta</taxon>
        <taxon>Bacillariophyta</taxon>
        <taxon>Bacillariophyceae</taxon>
        <taxon>Bacillariophycidae</taxon>
        <taxon>Naviculales</taxon>
        <taxon>Phaeodactylaceae</taxon>
        <taxon>Phaeodactylum</taxon>
    </lineage>
</organism>
<feature type="signal peptide" evidence="5">
    <location>
        <begin position="1"/>
        <end position="26"/>
    </location>
</feature>
<sequence length="906" mass="100770">MNLERLLIQLVLFMLPLSYRCSLVSGRRSISTPSFIVRRTASRTYSASGWGSSGPPLMASTLRVQGVPTNLELVEQRLATFRAKKDARGRAVQQSNERNQRLKRLLYNTTDSHTVPILYAIKVSVCDELRQELKLSGREKRGRVFVEQESAVVTSLNALKFELHSFFRALRKSSFILSAGFPVIEEDGTIISSAENATDGFWDVTTDEDVARTFRVADELFAEKRHLLKRPAIVIHVRRDPNAPLPPRPPAYLQSMPDPNQSKSMTMLSFYAFPPEGIADPEDFAQTLRKLWKPFHALGRVYVAQEGVNAQMSVPTNVLEQFRTCCREIRELGTYMENGINIDPKPLTVEDFATAGVPVNGKPAPPFRNLHVRVRNQIVADGLDQSLDWQSAGYDMPPMEWHEKVKEAKTLREEGREEFAPLIIDCRNTYETSVGRFEGAEPLETESFRETWEVLKDRLARTPKDAPIMMYCTGGIRCVKVGAYVTQEMGFTNVSRLAGGIIAYDRKLSEEAKEEEPMFKGTNFVFDGRLGRAITDDTLGSCITCAAETSLVSNCLNDNCHQRMIQCQDCKTAFHGTCSDACRNRVLNGLMSPRRGLVSSGVALESKTDSIVYSSLDDYSMGHSSPTPSIYRELEFNTKALIPTGSHMVSGASQGRLLAQLASMSREGRVLELGTFTGYATACLLEGASNAANVIGMTRGNRESGAFVMSMERDQRAFDVAVAQMKILAGSGHGEEASEALCALRNGGLDRIPSNIKKFVRLEYDGGTVGCELFHVTDALATMEEMAAGRGDVQPAPFDLVFVDADKTRLLEYTEACLSSDRVLKKGGFIVVDNVLWKGLVLEASAGHFASMVEDETTEELERRKNRRARKLANKMHRFNSEIVRDPRVEVLVLPIRDGLSVIRKK</sequence>
<evidence type="ECO:0000313" key="7">
    <source>
        <dbReference type="EMBL" id="CAG9292774.1"/>
    </source>
</evidence>
<dbReference type="AlphaFoldDB" id="A0A8J9SHC3"/>
<dbReference type="Gene3D" id="3.40.50.150">
    <property type="entry name" value="Vaccinia Virus protein VP39"/>
    <property type="match status" value="1"/>
</dbReference>
<comment type="similarity">
    <text evidence="4">Belongs to the class I-like SAM-binding methyltransferase superfamily. Cation-dependent O-methyltransferase family.</text>
</comment>
<dbReference type="InterPro" id="IPR029063">
    <property type="entry name" value="SAM-dependent_MTases_sf"/>
</dbReference>
<dbReference type="Pfam" id="PF00581">
    <property type="entry name" value="Rhodanese"/>
    <property type="match status" value="1"/>
</dbReference>
<dbReference type="PROSITE" id="PS50206">
    <property type="entry name" value="RHODANESE_3"/>
    <property type="match status" value="1"/>
</dbReference>
<dbReference type="Pfam" id="PF17773">
    <property type="entry name" value="UPF0176_N"/>
    <property type="match status" value="1"/>
</dbReference>
<dbReference type="GO" id="GO:0008171">
    <property type="term" value="F:O-methyltransferase activity"/>
    <property type="evidence" value="ECO:0007669"/>
    <property type="project" value="InterPro"/>
</dbReference>
<proteinExistence type="inferred from homology"/>
<dbReference type="Pfam" id="PF12368">
    <property type="entry name" value="Rhodanese_C"/>
    <property type="match status" value="1"/>
</dbReference>
<dbReference type="OMA" id="HVNCANT"/>
<dbReference type="PANTHER" id="PTHR43846">
    <property type="entry name" value="UPF0176 PROTEIN YCEA"/>
    <property type="match status" value="1"/>
</dbReference>
<dbReference type="SMART" id="SM00450">
    <property type="entry name" value="RHOD"/>
    <property type="match status" value="1"/>
</dbReference>
<keyword evidence="3" id="KW-0949">S-adenosyl-L-methionine</keyword>
<keyword evidence="5" id="KW-0732">Signal</keyword>
<dbReference type="InterPro" id="IPR022111">
    <property type="entry name" value="Rhodanese_C"/>
</dbReference>
<dbReference type="Gene3D" id="3.30.70.100">
    <property type="match status" value="1"/>
</dbReference>